<dbReference type="GO" id="GO:0005886">
    <property type="term" value="C:plasma membrane"/>
    <property type="evidence" value="ECO:0007669"/>
    <property type="project" value="UniProtKB-SubCell"/>
</dbReference>
<evidence type="ECO:0000256" key="4">
    <source>
        <dbReference type="ARBA" id="ARBA00022475"/>
    </source>
</evidence>
<feature type="transmembrane region" description="Helical" evidence="12">
    <location>
        <begin position="417"/>
        <end position="441"/>
    </location>
</feature>
<keyword evidence="9 12" id="KW-0472">Membrane</keyword>
<feature type="transmembrane region" description="Helical" evidence="12">
    <location>
        <begin position="7"/>
        <end position="25"/>
    </location>
</feature>
<organism evidence="13 14">
    <name type="scientific">Aureliella helgolandensis</name>
    <dbReference type="NCBI Taxonomy" id="2527968"/>
    <lineage>
        <taxon>Bacteria</taxon>
        <taxon>Pseudomonadati</taxon>
        <taxon>Planctomycetota</taxon>
        <taxon>Planctomycetia</taxon>
        <taxon>Pirellulales</taxon>
        <taxon>Pirellulaceae</taxon>
        <taxon>Aureliella</taxon>
    </lineage>
</organism>
<proteinExistence type="inferred from homology"/>
<dbReference type="Proteomes" id="UP000318017">
    <property type="component" value="Chromosome"/>
</dbReference>
<evidence type="ECO:0000256" key="1">
    <source>
        <dbReference type="ARBA" id="ARBA00004651"/>
    </source>
</evidence>
<feature type="transmembrane region" description="Helical" evidence="12">
    <location>
        <begin position="184"/>
        <end position="204"/>
    </location>
</feature>
<evidence type="ECO:0000256" key="5">
    <source>
        <dbReference type="ARBA" id="ARBA00022692"/>
    </source>
</evidence>
<reference evidence="13 14" key="1">
    <citation type="submission" date="2019-02" db="EMBL/GenBank/DDBJ databases">
        <title>Deep-cultivation of Planctomycetes and their phenomic and genomic characterization uncovers novel biology.</title>
        <authorList>
            <person name="Wiegand S."/>
            <person name="Jogler M."/>
            <person name="Boedeker C."/>
            <person name="Pinto D."/>
            <person name="Vollmers J."/>
            <person name="Rivas-Marin E."/>
            <person name="Kohn T."/>
            <person name="Peeters S.H."/>
            <person name="Heuer A."/>
            <person name="Rast P."/>
            <person name="Oberbeckmann S."/>
            <person name="Bunk B."/>
            <person name="Jeske O."/>
            <person name="Meyerdierks A."/>
            <person name="Storesund J.E."/>
            <person name="Kallscheuer N."/>
            <person name="Luecker S."/>
            <person name="Lage O.M."/>
            <person name="Pohl T."/>
            <person name="Merkel B.J."/>
            <person name="Hornburger P."/>
            <person name="Mueller R.-W."/>
            <person name="Bruemmer F."/>
            <person name="Labrenz M."/>
            <person name="Spormann A.M."/>
            <person name="Op den Camp H."/>
            <person name="Overmann J."/>
            <person name="Amann R."/>
            <person name="Jetten M.S.M."/>
            <person name="Mascher T."/>
            <person name="Medema M.H."/>
            <person name="Devos D.P."/>
            <person name="Kaster A.-K."/>
            <person name="Ovreas L."/>
            <person name="Rohde M."/>
            <person name="Galperin M.Y."/>
            <person name="Jogler C."/>
        </authorList>
    </citation>
    <scope>NUCLEOTIDE SEQUENCE [LARGE SCALE GENOMIC DNA]</scope>
    <source>
        <strain evidence="13 14">Q31a</strain>
    </source>
</reference>
<keyword evidence="7" id="KW-0915">Sodium</keyword>
<comment type="subcellular location">
    <subcellularLocation>
        <location evidence="1">Cell membrane</location>
        <topology evidence="1">Multi-pass membrane protein</topology>
    </subcellularLocation>
</comment>
<keyword evidence="3" id="KW-0813">Transport</keyword>
<evidence type="ECO:0000313" key="14">
    <source>
        <dbReference type="Proteomes" id="UP000318017"/>
    </source>
</evidence>
<feature type="transmembrane region" description="Helical" evidence="12">
    <location>
        <begin position="249"/>
        <end position="267"/>
    </location>
</feature>
<dbReference type="InterPro" id="IPR038377">
    <property type="entry name" value="Na/Glc_symporter_sf"/>
</dbReference>
<evidence type="ECO:0000256" key="12">
    <source>
        <dbReference type="SAM" id="Phobius"/>
    </source>
</evidence>
<dbReference type="InterPro" id="IPR001734">
    <property type="entry name" value="Na/solute_symporter"/>
</dbReference>
<feature type="transmembrane region" description="Helical" evidence="12">
    <location>
        <begin position="78"/>
        <end position="101"/>
    </location>
</feature>
<evidence type="ECO:0000256" key="2">
    <source>
        <dbReference type="ARBA" id="ARBA00006434"/>
    </source>
</evidence>
<evidence type="ECO:0000256" key="8">
    <source>
        <dbReference type="ARBA" id="ARBA00023065"/>
    </source>
</evidence>
<feature type="transmembrane region" description="Helical" evidence="12">
    <location>
        <begin position="288"/>
        <end position="316"/>
    </location>
</feature>
<feature type="transmembrane region" description="Helical" evidence="12">
    <location>
        <begin position="448"/>
        <end position="472"/>
    </location>
</feature>
<evidence type="ECO:0000256" key="6">
    <source>
        <dbReference type="ARBA" id="ARBA00022989"/>
    </source>
</evidence>
<dbReference type="Pfam" id="PF00474">
    <property type="entry name" value="SSF"/>
    <property type="match status" value="1"/>
</dbReference>
<evidence type="ECO:0000256" key="7">
    <source>
        <dbReference type="ARBA" id="ARBA00023053"/>
    </source>
</evidence>
<keyword evidence="6 12" id="KW-1133">Transmembrane helix</keyword>
<feature type="transmembrane region" description="Helical" evidence="12">
    <location>
        <begin position="391"/>
        <end position="411"/>
    </location>
</feature>
<gene>
    <name evidence="13" type="primary">sglT_2</name>
    <name evidence="13" type="ORF">Q31a_28940</name>
</gene>
<dbReference type="AlphaFoldDB" id="A0A518G7L0"/>
<keyword evidence="5 12" id="KW-0812">Transmembrane</keyword>
<feature type="transmembrane region" description="Helical" evidence="12">
    <location>
        <begin position="150"/>
        <end position="172"/>
    </location>
</feature>
<keyword evidence="14" id="KW-1185">Reference proteome</keyword>
<comment type="similarity">
    <text evidence="2 11">Belongs to the sodium:solute symporter (SSF) (TC 2.A.21) family.</text>
</comment>
<dbReference type="PANTHER" id="PTHR42985">
    <property type="entry name" value="SODIUM-COUPLED MONOCARBOXYLATE TRANSPORTER"/>
    <property type="match status" value="1"/>
</dbReference>
<keyword evidence="8" id="KW-0406">Ion transport</keyword>
<dbReference type="RefSeq" id="WP_231691187.1">
    <property type="nucleotide sequence ID" value="NZ_CP036298.1"/>
</dbReference>
<dbReference type="EMBL" id="CP036298">
    <property type="protein sequence ID" value="QDV24574.1"/>
    <property type="molecule type" value="Genomic_DNA"/>
</dbReference>
<accession>A0A518G7L0</accession>
<dbReference type="PANTHER" id="PTHR42985:SF47">
    <property type="entry name" value="INTEGRAL MEMBRANE TRANSPORT PROTEIN"/>
    <property type="match status" value="1"/>
</dbReference>
<dbReference type="GO" id="GO:0006814">
    <property type="term" value="P:sodium ion transport"/>
    <property type="evidence" value="ECO:0007669"/>
    <property type="project" value="UniProtKB-KW"/>
</dbReference>
<keyword evidence="10" id="KW-0739">Sodium transport</keyword>
<dbReference type="GO" id="GO:0015293">
    <property type="term" value="F:symporter activity"/>
    <property type="evidence" value="ECO:0007669"/>
    <property type="project" value="TreeGrafter"/>
</dbReference>
<keyword evidence="4" id="KW-1003">Cell membrane</keyword>
<sequence length="523" mass="56001">MQLALGTFDTIVLILSIAVAIYIGIRASGKTDSAEAFLLGDRNLPWWAILGSIVATETSTATVLSLPAQAYGATGMKFLQLAIGYIVGRTIVVYFLLPLFFEGKLFSAYEVLQQRFGTKAKHAGSLLFLVTRNLGDGLRLFLAAMVVEKLVGWPFVTSALAIGGVTILYTYFGGMRSVVWNDCIQLVIYLLGGVATVFVIVANIPGGWDTLWKFAAEHGKTEWLQFYPPESVAGTADQGFWNWVVSYPYSFWAGLIGGAVLTLGTHGTDQMMVQRYLSARSQRDAGRAIFISGFVVFAQFALFLFIGVQLACFYSFQPETVFEKSDEVYAHFIIHSFPTNTGLVGLMLAAILAAAMSTLSSSLNASASALINDFYLPRQKTPPSAAKLLRLTRWIAVGFGVLQIAIGIWATTFDNTVIGNALSIAGFSAGLLLGLFSLGVLTRRVGQTAALAGAAVGLAVLLAVQFALPVWIQSNWPGSSFGVAWPWFALIGSSTTFLAGLVLSFVFPRSTAGSGSAVAPSQS</sequence>
<feature type="transmembrane region" description="Helical" evidence="12">
    <location>
        <begin position="484"/>
        <end position="507"/>
    </location>
</feature>
<dbReference type="KEGG" id="ahel:Q31a_28940"/>
<dbReference type="Gene3D" id="1.20.1730.10">
    <property type="entry name" value="Sodium/glucose cotransporter"/>
    <property type="match status" value="1"/>
</dbReference>
<dbReference type="InterPro" id="IPR051163">
    <property type="entry name" value="Sodium:Solute_Symporter_SSF"/>
</dbReference>
<feature type="transmembrane region" description="Helical" evidence="12">
    <location>
        <begin position="45"/>
        <end position="66"/>
    </location>
</feature>
<name>A0A518G7L0_9BACT</name>
<evidence type="ECO:0000256" key="11">
    <source>
        <dbReference type="RuleBase" id="RU362091"/>
    </source>
</evidence>
<dbReference type="PROSITE" id="PS50283">
    <property type="entry name" value="NA_SOLUT_SYMP_3"/>
    <property type="match status" value="1"/>
</dbReference>
<evidence type="ECO:0000256" key="3">
    <source>
        <dbReference type="ARBA" id="ARBA00022448"/>
    </source>
</evidence>
<evidence type="ECO:0000313" key="13">
    <source>
        <dbReference type="EMBL" id="QDV24574.1"/>
    </source>
</evidence>
<evidence type="ECO:0000256" key="10">
    <source>
        <dbReference type="ARBA" id="ARBA00023201"/>
    </source>
</evidence>
<dbReference type="NCBIfam" id="TIGR00813">
    <property type="entry name" value="sss"/>
    <property type="match status" value="1"/>
</dbReference>
<protein>
    <submittedName>
        <fullName evidence="13">Sodium/glucose cotransporter</fullName>
    </submittedName>
</protein>
<evidence type="ECO:0000256" key="9">
    <source>
        <dbReference type="ARBA" id="ARBA00023136"/>
    </source>
</evidence>